<protein>
    <submittedName>
        <fullName evidence="2">Uncharacterized protein</fullName>
    </submittedName>
</protein>
<keyword evidence="1" id="KW-0472">Membrane</keyword>
<reference evidence="2 3" key="1">
    <citation type="journal article" date="2019" name="Nat. Ecol. Evol.">
        <title>Megaphylogeny resolves global patterns of mushroom evolution.</title>
        <authorList>
            <person name="Varga T."/>
            <person name="Krizsan K."/>
            <person name="Foldi C."/>
            <person name="Dima B."/>
            <person name="Sanchez-Garcia M."/>
            <person name="Sanchez-Ramirez S."/>
            <person name="Szollosi G.J."/>
            <person name="Szarkandi J.G."/>
            <person name="Papp V."/>
            <person name="Albert L."/>
            <person name="Andreopoulos W."/>
            <person name="Angelini C."/>
            <person name="Antonin V."/>
            <person name="Barry K.W."/>
            <person name="Bougher N.L."/>
            <person name="Buchanan P."/>
            <person name="Buyck B."/>
            <person name="Bense V."/>
            <person name="Catcheside P."/>
            <person name="Chovatia M."/>
            <person name="Cooper J."/>
            <person name="Damon W."/>
            <person name="Desjardin D."/>
            <person name="Finy P."/>
            <person name="Geml J."/>
            <person name="Haridas S."/>
            <person name="Hughes K."/>
            <person name="Justo A."/>
            <person name="Karasinski D."/>
            <person name="Kautmanova I."/>
            <person name="Kiss B."/>
            <person name="Kocsube S."/>
            <person name="Kotiranta H."/>
            <person name="LaButti K.M."/>
            <person name="Lechner B.E."/>
            <person name="Liimatainen K."/>
            <person name="Lipzen A."/>
            <person name="Lukacs Z."/>
            <person name="Mihaltcheva S."/>
            <person name="Morgado L.N."/>
            <person name="Niskanen T."/>
            <person name="Noordeloos M.E."/>
            <person name="Ohm R.A."/>
            <person name="Ortiz-Santana B."/>
            <person name="Ovrebo C."/>
            <person name="Racz N."/>
            <person name="Riley R."/>
            <person name="Savchenko A."/>
            <person name="Shiryaev A."/>
            <person name="Soop K."/>
            <person name="Spirin V."/>
            <person name="Szebenyi C."/>
            <person name="Tomsovsky M."/>
            <person name="Tulloss R.E."/>
            <person name="Uehling J."/>
            <person name="Grigoriev I.V."/>
            <person name="Vagvolgyi C."/>
            <person name="Papp T."/>
            <person name="Martin F.M."/>
            <person name="Miettinen O."/>
            <person name="Hibbett D.S."/>
            <person name="Nagy L.G."/>
        </authorList>
    </citation>
    <scope>NUCLEOTIDE SEQUENCE [LARGE SCALE GENOMIC DNA]</scope>
    <source>
        <strain evidence="2 3">FP101781</strain>
    </source>
</reference>
<keyword evidence="1" id="KW-0812">Transmembrane</keyword>
<evidence type="ECO:0000313" key="3">
    <source>
        <dbReference type="Proteomes" id="UP000298030"/>
    </source>
</evidence>
<evidence type="ECO:0000313" key="2">
    <source>
        <dbReference type="EMBL" id="TEB25054.1"/>
    </source>
</evidence>
<keyword evidence="1" id="KW-1133">Transmembrane helix</keyword>
<dbReference type="Proteomes" id="UP000298030">
    <property type="component" value="Unassembled WGS sequence"/>
</dbReference>
<name>A0A4Y7STX8_COPMI</name>
<evidence type="ECO:0000256" key="1">
    <source>
        <dbReference type="SAM" id="Phobius"/>
    </source>
</evidence>
<dbReference type="AlphaFoldDB" id="A0A4Y7STX8"/>
<keyword evidence="3" id="KW-1185">Reference proteome</keyword>
<comment type="caution">
    <text evidence="2">The sequence shown here is derived from an EMBL/GenBank/DDBJ whole genome shotgun (WGS) entry which is preliminary data.</text>
</comment>
<proteinExistence type="predicted"/>
<accession>A0A4Y7STX8</accession>
<feature type="transmembrane region" description="Helical" evidence="1">
    <location>
        <begin position="92"/>
        <end position="115"/>
    </location>
</feature>
<sequence length="140" mass="15722">MGVVHYPPGFFEARELNASESPTLLSHLQPQPADLYIPPYLPPSKSRSSLTTDRLTLPHKVSLRAHQCISSCSKRRQILSGLTWTSTKHIYLLCRVGLCIFFCVYFISSSIAISLPIPPHPSSYHIFIPPTPISNFIHTH</sequence>
<organism evidence="2 3">
    <name type="scientific">Coprinellus micaceus</name>
    <name type="common">Glistening ink-cap mushroom</name>
    <name type="synonym">Coprinus micaceus</name>
    <dbReference type="NCBI Taxonomy" id="71717"/>
    <lineage>
        <taxon>Eukaryota</taxon>
        <taxon>Fungi</taxon>
        <taxon>Dikarya</taxon>
        <taxon>Basidiomycota</taxon>
        <taxon>Agaricomycotina</taxon>
        <taxon>Agaricomycetes</taxon>
        <taxon>Agaricomycetidae</taxon>
        <taxon>Agaricales</taxon>
        <taxon>Agaricineae</taxon>
        <taxon>Psathyrellaceae</taxon>
        <taxon>Coprinellus</taxon>
    </lineage>
</organism>
<dbReference type="EMBL" id="QPFP01000060">
    <property type="protein sequence ID" value="TEB25054.1"/>
    <property type="molecule type" value="Genomic_DNA"/>
</dbReference>
<gene>
    <name evidence="2" type="ORF">FA13DRAFT_1260208</name>
</gene>